<evidence type="ECO:0000256" key="5">
    <source>
        <dbReference type="ARBA" id="ARBA00022824"/>
    </source>
</evidence>
<feature type="transmembrane region" description="Helical" evidence="10">
    <location>
        <begin position="201"/>
        <end position="221"/>
    </location>
</feature>
<evidence type="ECO:0000256" key="4">
    <source>
        <dbReference type="ARBA" id="ARBA00022692"/>
    </source>
</evidence>
<keyword evidence="4 10" id="KW-0812">Transmembrane</keyword>
<dbReference type="Pfam" id="PF03798">
    <property type="entry name" value="TRAM_LAG1_CLN8"/>
    <property type="match status" value="1"/>
</dbReference>
<protein>
    <submittedName>
        <fullName evidence="12">TRAM1-domain-containing protein</fullName>
    </submittedName>
</protein>
<evidence type="ECO:0000256" key="7">
    <source>
        <dbReference type="ARBA" id="ARBA00023136"/>
    </source>
</evidence>
<dbReference type="GO" id="GO:0050291">
    <property type="term" value="F:sphingosine N-acyltransferase activity"/>
    <property type="evidence" value="ECO:0007669"/>
    <property type="project" value="InterPro"/>
</dbReference>
<feature type="transmembrane region" description="Helical" evidence="10">
    <location>
        <begin position="53"/>
        <end position="75"/>
    </location>
</feature>
<evidence type="ECO:0000256" key="1">
    <source>
        <dbReference type="ARBA" id="ARBA00004477"/>
    </source>
</evidence>
<dbReference type="PANTHER" id="PTHR12560">
    <property type="entry name" value="LONGEVITY ASSURANCE FACTOR 1 LAG1"/>
    <property type="match status" value="1"/>
</dbReference>
<dbReference type="STRING" id="1448308.A0A2T2N0K6"/>
<dbReference type="AlphaFoldDB" id="A0A2T2N0K6"/>
<evidence type="ECO:0000256" key="2">
    <source>
        <dbReference type="ARBA" id="ARBA00009808"/>
    </source>
</evidence>
<feature type="transmembrane region" description="Helical" evidence="10">
    <location>
        <begin position="112"/>
        <end position="129"/>
    </location>
</feature>
<organism evidence="12 13">
    <name type="scientific">Corynespora cassiicola Philippines</name>
    <dbReference type="NCBI Taxonomy" id="1448308"/>
    <lineage>
        <taxon>Eukaryota</taxon>
        <taxon>Fungi</taxon>
        <taxon>Dikarya</taxon>
        <taxon>Ascomycota</taxon>
        <taxon>Pezizomycotina</taxon>
        <taxon>Dothideomycetes</taxon>
        <taxon>Pleosporomycetidae</taxon>
        <taxon>Pleosporales</taxon>
        <taxon>Corynesporascaceae</taxon>
        <taxon>Corynespora</taxon>
    </lineage>
</organism>
<evidence type="ECO:0000256" key="9">
    <source>
        <dbReference type="SAM" id="MobiDB-lite"/>
    </source>
</evidence>
<evidence type="ECO:0000313" key="13">
    <source>
        <dbReference type="Proteomes" id="UP000240883"/>
    </source>
</evidence>
<evidence type="ECO:0000259" key="11">
    <source>
        <dbReference type="SMART" id="SM00724"/>
    </source>
</evidence>
<evidence type="ECO:0000256" key="6">
    <source>
        <dbReference type="ARBA" id="ARBA00022989"/>
    </source>
</evidence>
<keyword evidence="7 10" id="KW-0472">Membrane</keyword>
<feature type="transmembrane region" description="Helical" evidence="10">
    <location>
        <begin position="267"/>
        <end position="289"/>
    </location>
</feature>
<feature type="domain" description="TLC" evidence="11">
    <location>
        <begin position="150"/>
        <end position="299"/>
    </location>
</feature>
<accession>A0A2T2N0K6</accession>
<dbReference type="EMBL" id="KZ678176">
    <property type="protein sequence ID" value="PSN58952.1"/>
    <property type="molecule type" value="Genomic_DNA"/>
</dbReference>
<dbReference type="OrthoDB" id="3053196at2759"/>
<dbReference type="InterPro" id="IPR016439">
    <property type="entry name" value="Lag1/Lac1-like"/>
</dbReference>
<keyword evidence="13" id="KW-1185">Reference proteome</keyword>
<comment type="similarity">
    <text evidence="2">Belongs to the sphingosine N-acyltransferase family.</text>
</comment>
<dbReference type="GO" id="GO:0005789">
    <property type="term" value="C:endoplasmic reticulum membrane"/>
    <property type="evidence" value="ECO:0007669"/>
    <property type="project" value="UniProtKB-SubCell"/>
</dbReference>
<evidence type="ECO:0000256" key="10">
    <source>
        <dbReference type="SAM" id="Phobius"/>
    </source>
</evidence>
<feature type="transmembrane region" description="Helical" evidence="10">
    <location>
        <begin position="233"/>
        <end position="261"/>
    </location>
</feature>
<name>A0A2T2N0K6_CORCC</name>
<dbReference type="PANTHER" id="PTHR12560:SF11">
    <property type="entry name" value="CERAMIDE SYNTHASE LAC1-RELATED"/>
    <property type="match status" value="1"/>
</dbReference>
<comment type="subcellular location">
    <subcellularLocation>
        <location evidence="1">Endoplasmic reticulum membrane</location>
        <topology evidence="1">Multi-pass membrane protein</topology>
    </subcellularLocation>
</comment>
<dbReference type="Proteomes" id="UP000240883">
    <property type="component" value="Unassembled WGS sequence"/>
</dbReference>
<dbReference type="InterPro" id="IPR006634">
    <property type="entry name" value="TLC-dom"/>
</dbReference>
<evidence type="ECO:0000256" key="8">
    <source>
        <dbReference type="ARBA" id="ARBA00023180"/>
    </source>
</evidence>
<keyword evidence="3" id="KW-0808">Transferase</keyword>
<keyword evidence="6 10" id="KW-1133">Transmembrane helix</keyword>
<keyword evidence="5" id="KW-0256">Endoplasmic reticulum</keyword>
<feature type="region of interest" description="Disordered" evidence="9">
    <location>
        <begin position="308"/>
        <end position="332"/>
    </location>
</feature>
<dbReference type="GO" id="GO:0046513">
    <property type="term" value="P:ceramide biosynthetic process"/>
    <property type="evidence" value="ECO:0007669"/>
    <property type="project" value="InterPro"/>
</dbReference>
<feature type="transmembrane region" description="Helical" evidence="10">
    <location>
        <begin position="156"/>
        <end position="181"/>
    </location>
</feature>
<sequence length="368" mass="42471">MPLPDDEQFPQLNPQITHKKSYIGNGTTERGKPSGRRSERYTIRSVFFKTKSLCLRHTWLIPLALILHAVSLYIVNPVPSNPLAAGIFLSYPLPQEAGSDAPIHYGKGRRDFAFVGFYTIVLTFTRELFMQRIIKPFAVMCGIKSKAKQNRFMEQCYTAIYVSIFGPFGTYVMSQTPIWYFDTAGMYEGFPHKTHHAVFKTYYLLQAAYWTQQMVVLLFMLEKPRKDFRELVAHYVITLALIWLSYWFHFTYMGIAVYITMDISEFFLAYIAFALLSALQAVNLFWWLYICRIAYRFVVTKTGIDERSESENEVEPNEKSIKPYGINSNANDTPKVLVNGEYPSTLDQATTVKSTGSIISRMKHEKED</sequence>
<reference evidence="12 13" key="1">
    <citation type="journal article" date="2018" name="Front. Microbiol.">
        <title>Genome-Wide Analysis of Corynespora cassiicola Leaf Fall Disease Putative Effectors.</title>
        <authorList>
            <person name="Lopez D."/>
            <person name="Ribeiro S."/>
            <person name="Label P."/>
            <person name="Fumanal B."/>
            <person name="Venisse J.S."/>
            <person name="Kohler A."/>
            <person name="de Oliveira R.R."/>
            <person name="Labutti K."/>
            <person name="Lipzen A."/>
            <person name="Lail K."/>
            <person name="Bauer D."/>
            <person name="Ohm R.A."/>
            <person name="Barry K.W."/>
            <person name="Spatafora J."/>
            <person name="Grigoriev I.V."/>
            <person name="Martin F.M."/>
            <person name="Pujade-Renaud V."/>
        </authorList>
    </citation>
    <scope>NUCLEOTIDE SEQUENCE [LARGE SCALE GENOMIC DNA]</scope>
    <source>
        <strain evidence="12 13">Philippines</strain>
    </source>
</reference>
<proteinExistence type="inferred from homology"/>
<evidence type="ECO:0000256" key="3">
    <source>
        <dbReference type="ARBA" id="ARBA00022679"/>
    </source>
</evidence>
<dbReference type="SMART" id="SM00724">
    <property type="entry name" value="TLC"/>
    <property type="match status" value="1"/>
</dbReference>
<feature type="compositionally biased region" description="Basic and acidic residues" evidence="9">
    <location>
        <begin position="308"/>
        <end position="321"/>
    </location>
</feature>
<gene>
    <name evidence="12" type="ORF">BS50DRAFT_641362</name>
</gene>
<keyword evidence="8" id="KW-0325">Glycoprotein</keyword>
<evidence type="ECO:0000313" key="12">
    <source>
        <dbReference type="EMBL" id="PSN58952.1"/>
    </source>
</evidence>